<feature type="transmembrane region" description="Helical" evidence="1">
    <location>
        <begin position="259"/>
        <end position="279"/>
    </location>
</feature>
<comment type="caution">
    <text evidence="2">The sequence shown here is derived from an EMBL/GenBank/DDBJ whole genome shotgun (WGS) entry which is preliminary data.</text>
</comment>
<protein>
    <recommendedName>
        <fullName evidence="4">Gustatory receptor</fullName>
    </recommendedName>
</protein>
<keyword evidence="1" id="KW-0812">Transmembrane</keyword>
<evidence type="ECO:0000256" key="1">
    <source>
        <dbReference type="SAM" id="Phobius"/>
    </source>
</evidence>
<keyword evidence="1" id="KW-0472">Membrane</keyword>
<feature type="transmembrane region" description="Helical" evidence="1">
    <location>
        <begin position="101"/>
        <end position="121"/>
    </location>
</feature>
<feature type="transmembrane region" description="Helical" evidence="1">
    <location>
        <begin position="285"/>
        <end position="308"/>
    </location>
</feature>
<gene>
    <name evidence="2" type="ORF">Fcan01_15672</name>
</gene>
<evidence type="ECO:0008006" key="4">
    <source>
        <dbReference type="Google" id="ProtNLM"/>
    </source>
</evidence>
<organism evidence="2 3">
    <name type="scientific">Folsomia candida</name>
    <name type="common">Springtail</name>
    <dbReference type="NCBI Taxonomy" id="158441"/>
    <lineage>
        <taxon>Eukaryota</taxon>
        <taxon>Metazoa</taxon>
        <taxon>Ecdysozoa</taxon>
        <taxon>Arthropoda</taxon>
        <taxon>Hexapoda</taxon>
        <taxon>Collembola</taxon>
        <taxon>Entomobryomorpha</taxon>
        <taxon>Isotomoidea</taxon>
        <taxon>Isotomidae</taxon>
        <taxon>Proisotominae</taxon>
        <taxon>Folsomia</taxon>
    </lineage>
</organism>
<evidence type="ECO:0000313" key="2">
    <source>
        <dbReference type="EMBL" id="OXA49299.1"/>
    </source>
</evidence>
<accession>A0A226DVP2</accession>
<feature type="transmembrane region" description="Helical" evidence="1">
    <location>
        <begin position="65"/>
        <end position="81"/>
    </location>
</feature>
<feature type="transmembrane region" description="Helical" evidence="1">
    <location>
        <begin position="150"/>
        <end position="176"/>
    </location>
</feature>
<dbReference type="EMBL" id="LNIX01000010">
    <property type="protein sequence ID" value="OXA49299.1"/>
    <property type="molecule type" value="Genomic_DNA"/>
</dbReference>
<evidence type="ECO:0000313" key="3">
    <source>
        <dbReference type="Proteomes" id="UP000198287"/>
    </source>
</evidence>
<name>A0A226DVP2_FOLCA</name>
<dbReference type="Proteomes" id="UP000198287">
    <property type="component" value="Unassembled WGS sequence"/>
</dbReference>
<reference evidence="2 3" key="1">
    <citation type="submission" date="2015-12" db="EMBL/GenBank/DDBJ databases">
        <title>The genome of Folsomia candida.</title>
        <authorList>
            <person name="Faddeeva A."/>
            <person name="Derks M.F."/>
            <person name="Anvar Y."/>
            <person name="Smit S."/>
            <person name="Van Straalen N."/>
            <person name="Roelofs D."/>
        </authorList>
    </citation>
    <scope>NUCLEOTIDE SEQUENCE [LARGE SCALE GENOMIC DNA]</scope>
    <source>
        <strain evidence="2 3">VU population</strain>
        <tissue evidence="2">Whole body</tissue>
    </source>
</reference>
<dbReference type="AlphaFoldDB" id="A0A226DVP2"/>
<feature type="transmembrane region" description="Helical" evidence="1">
    <location>
        <begin position="188"/>
        <end position="211"/>
    </location>
</feature>
<proteinExistence type="predicted"/>
<keyword evidence="1" id="KW-1133">Transmembrane helix</keyword>
<keyword evidence="3" id="KW-1185">Reference proteome</keyword>
<sequence length="376" mass="41989">MSKPINMLTRPIATSLIWLQDNALPATYSQLVIPPSKLILLLNQYPFTISKKLFAIINSKKIQRIFSYLLILLHLAIILKWLLDQWLYPVKPTPPTWKFVLMYYCAVLFATGVVVGAKYTIHNNETVLMLNSALHIEQEFMIQGTDVVQIYFIGLTGISMISVVSIPIACFGLALLRPCMPPVLTRAVLFSYFGAAIVCAGTFTVTVVLTYPSQVKLILLESMNRDLITGGLHISVCLKKYRILELLGDMHNTVLKQPVMSTIVGCVSCLESFALYILITSTSVVPVSLLLLFSVVALDMFVVIVGLFKMMANPFVKSDELLQSLQKLNGSKLIKRCVRSFRQSKLTLGDGKFFDTSTSLVIWAQCMDMLIAFLLT</sequence>